<dbReference type="EMBL" id="BFEA01000834">
    <property type="protein sequence ID" value="GBG90710.1"/>
    <property type="molecule type" value="Genomic_DNA"/>
</dbReference>
<organism evidence="3 4">
    <name type="scientific">Chara braunii</name>
    <name type="common">Braun's stonewort</name>
    <dbReference type="NCBI Taxonomy" id="69332"/>
    <lineage>
        <taxon>Eukaryota</taxon>
        <taxon>Viridiplantae</taxon>
        <taxon>Streptophyta</taxon>
        <taxon>Charophyceae</taxon>
        <taxon>Charales</taxon>
        <taxon>Characeae</taxon>
        <taxon>Chara</taxon>
    </lineage>
</organism>
<dbReference type="InterPro" id="IPR044822">
    <property type="entry name" value="Myb_DNA-bind_4"/>
</dbReference>
<dbReference type="Gramene" id="GBG90710">
    <property type="protein sequence ID" value="GBG90710"/>
    <property type="gene ID" value="CBR_g51219"/>
</dbReference>
<feature type="compositionally biased region" description="Basic and acidic residues" evidence="1">
    <location>
        <begin position="656"/>
        <end position="690"/>
    </location>
</feature>
<feature type="compositionally biased region" description="Basic and acidic residues" evidence="1">
    <location>
        <begin position="560"/>
        <end position="574"/>
    </location>
</feature>
<evidence type="ECO:0000313" key="3">
    <source>
        <dbReference type="EMBL" id="GBG90710.1"/>
    </source>
</evidence>
<dbReference type="Pfam" id="PF13837">
    <property type="entry name" value="Myb_DNA-bind_4"/>
    <property type="match status" value="1"/>
</dbReference>
<gene>
    <name evidence="3" type="ORF">CBR_g51219</name>
</gene>
<feature type="region of interest" description="Disordered" evidence="1">
    <location>
        <begin position="532"/>
        <end position="690"/>
    </location>
</feature>
<dbReference type="PANTHER" id="PTHR33492">
    <property type="entry name" value="OSJNBA0043A12.37 PROTEIN-RELATED"/>
    <property type="match status" value="1"/>
</dbReference>
<feature type="compositionally biased region" description="Basic and acidic residues" evidence="1">
    <location>
        <begin position="218"/>
        <end position="227"/>
    </location>
</feature>
<protein>
    <recommendedName>
        <fullName evidence="2">Myb/SANT-like DNA-binding domain-containing protein</fullName>
    </recommendedName>
</protein>
<dbReference type="Proteomes" id="UP000265515">
    <property type="component" value="Unassembled WGS sequence"/>
</dbReference>
<feature type="compositionally biased region" description="Low complexity" evidence="1">
    <location>
        <begin position="635"/>
        <end position="655"/>
    </location>
</feature>
<feature type="region of interest" description="Disordered" evidence="1">
    <location>
        <begin position="205"/>
        <end position="252"/>
    </location>
</feature>
<reference evidence="3 4" key="1">
    <citation type="journal article" date="2018" name="Cell">
        <title>The Chara Genome: Secondary Complexity and Implications for Plant Terrestrialization.</title>
        <authorList>
            <person name="Nishiyama T."/>
            <person name="Sakayama H."/>
            <person name="Vries J.D."/>
            <person name="Buschmann H."/>
            <person name="Saint-Marcoux D."/>
            <person name="Ullrich K.K."/>
            <person name="Haas F.B."/>
            <person name="Vanderstraeten L."/>
            <person name="Becker D."/>
            <person name="Lang D."/>
            <person name="Vosolsobe S."/>
            <person name="Rombauts S."/>
            <person name="Wilhelmsson P.K.I."/>
            <person name="Janitza P."/>
            <person name="Kern R."/>
            <person name="Heyl A."/>
            <person name="Rumpler F."/>
            <person name="Villalobos L.I.A.C."/>
            <person name="Clay J.M."/>
            <person name="Skokan R."/>
            <person name="Toyoda A."/>
            <person name="Suzuki Y."/>
            <person name="Kagoshima H."/>
            <person name="Schijlen E."/>
            <person name="Tajeshwar N."/>
            <person name="Catarino B."/>
            <person name="Hetherington A.J."/>
            <person name="Saltykova A."/>
            <person name="Bonnot C."/>
            <person name="Breuninger H."/>
            <person name="Symeonidi A."/>
            <person name="Radhakrishnan G.V."/>
            <person name="Van Nieuwerburgh F."/>
            <person name="Deforce D."/>
            <person name="Chang C."/>
            <person name="Karol K.G."/>
            <person name="Hedrich R."/>
            <person name="Ulvskov P."/>
            <person name="Glockner G."/>
            <person name="Delwiche C.F."/>
            <person name="Petrasek J."/>
            <person name="Van de Peer Y."/>
            <person name="Friml J."/>
            <person name="Beilby M."/>
            <person name="Dolan L."/>
            <person name="Kohara Y."/>
            <person name="Sugano S."/>
            <person name="Fujiyama A."/>
            <person name="Delaux P.-M."/>
            <person name="Quint M."/>
            <person name="TheiBen G."/>
            <person name="Hagemann M."/>
            <person name="Harholt J."/>
            <person name="Dunand C."/>
            <person name="Zachgo S."/>
            <person name="Langdale J."/>
            <person name="Maumus F."/>
            <person name="Straeten D.V.D."/>
            <person name="Gould S.B."/>
            <person name="Rensing S.A."/>
        </authorList>
    </citation>
    <scope>NUCLEOTIDE SEQUENCE [LARGE SCALE GENOMIC DNA]</scope>
    <source>
        <strain evidence="3 4">S276</strain>
    </source>
</reference>
<feature type="region of interest" description="Disordered" evidence="1">
    <location>
        <begin position="468"/>
        <end position="491"/>
    </location>
</feature>
<feature type="region of interest" description="Disordered" evidence="1">
    <location>
        <begin position="1"/>
        <end position="77"/>
    </location>
</feature>
<accession>A0A388M839</accession>
<dbReference type="Gene3D" id="1.10.10.60">
    <property type="entry name" value="Homeodomain-like"/>
    <property type="match status" value="1"/>
</dbReference>
<feature type="compositionally biased region" description="Polar residues" evidence="1">
    <location>
        <begin position="604"/>
        <end position="613"/>
    </location>
</feature>
<evidence type="ECO:0000259" key="2">
    <source>
        <dbReference type="Pfam" id="PF13837"/>
    </source>
</evidence>
<proteinExistence type="predicted"/>
<feature type="domain" description="Myb/SANT-like DNA-binding" evidence="2">
    <location>
        <begin position="264"/>
        <end position="341"/>
    </location>
</feature>
<sequence>MAGRLPNGRPAGTSGGSINRQRSAGSVAMQPYDPRLYAHLPSHEIPLPPSDDEGGEARSPTLPLGSGSTQDWAATESCGGRGVETSWSYTSLLNEGLCDDDGDAAVDLSFHLAEQPQRTLRSSIPTRVGIVRKTRKALSEVHETAICLNRFATVEVIVITRRRASVEDSVRVWAECRQELHQGETEMITRRVQRLHVDEVEDADVDEGQGCGDVDGEDGCKSDDLPDVRPLGRRATRGGSGAKKGPAMKPRWMKNMDDDGEGGRNFWSVGDTAELVRAKRNQDLYIAGLGTSFTCMKTAAWKWEDVRVRLQAMGVTRDAVDCGKQWDNLMQQFMKVHKFQNLSGGKDYFRLASRERRSKGFSFVMDRSVYDEMEAMTKGDRTIHPANLADTGAAGGVQMPAGARGDGGSMGADGGGETTDEEQESTKDSSFSAGSGGGYGKRKNMRQQTFEAVADVMEKHGTLMRRAGGRRHVPKPKRLCSEEPSPSAPVRRGRYWAASNEDEDDDKFTTEEEVADNIVAAPRGSCLQAKNDQAASRRLLTPPPEGQQGCRQSNTIAKEVVIDVGDKDNEPLESRRHRNAMQGATATGVRIHAAHEERPPQGAMPSTPSQPRPRNTAADGGSTERGGGEVAQQEARVASAGAGEGSSGNVAVVAGAREEVPVVEREVARGENKCEREDDDPLLSRERRGGLARDLADRARLWVDNKPFWTTAEGRWL</sequence>
<keyword evidence="4" id="KW-1185">Reference proteome</keyword>
<feature type="compositionally biased region" description="Basic residues" evidence="1">
    <location>
        <begin position="468"/>
        <end position="478"/>
    </location>
</feature>
<evidence type="ECO:0000313" key="4">
    <source>
        <dbReference type="Proteomes" id="UP000265515"/>
    </source>
</evidence>
<evidence type="ECO:0000256" key="1">
    <source>
        <dbReference type="SAM" id="MobiDB-lite"/>
    </source>
</evidence>
<dbReference type="AlphaFoldDB" id="A0A388M839"/>
<dbReference type="PANTHER" id="PTHR33492:SF9">
    <property type="entry name" value="GB|AAB80672.1"/>
    <property type="match status" value="1"/>
</dbReference>
<feature type="region of interest" description="Disordered" evidence="1">
    <location>
        <begin position="392"/>
        <end position="444"/>
    </location>
</feature>
<name>A0A388M839_CHABU</name>
<comment type="caution">
    <text evidence="3">The sequence shown here is derived from an EMBL/GenBank/DDBJ whole genome shotgun (WGS) entry which is preliminary data.</text>
</comment>
<feature type="compositionally biased region" description="Gly residues" evidence="1">
    <location>
        <begin position="404"/>
        <end position="417"/>
    </location>
</feature>